<sequence>MNIAFTKMHGIGNDFIVVDFITDGSLQGVSYETWSLYARTLCDRRFGVGADQLLLLVPSKTADVGMRIFNADGSEVQMCGNGIRCLAVYAWDKGIAKETVLDVETPAGIKSITRVNNMVCVNMGAPQLSGREIPVNADGQIIDYPIEIGNKKIKVTCVSMGNPHAVVFVSDVDNYPVAVDGPLLETDQFFPERTNVEFVQIIKGDEIKMRVWERGAGETLACGTGACASMVATHLKGFSNSRVTVHLRGGDLEIEWSKDGNVYMTGPAAYVFTGAVEI</sequence>
<dbReference type="PANTHER" id="PTHR31689:SF0">
    <property type="entry name" value="DIAMINOPIMELATE EPIMERASE"/>
    <property type="match status" value="1"/>
</dbReference>
<feature type="site" description="Could be important to modulate the pK values of the two catalytic cysteine residues" evidence="8">
    <location>
        <position position="164"/>
    </location>
</feature>
<keyword evidence="5 8" id="KW-0457">Lysine biosynthesis</keyword>
<feature type="binding site" evidence="8">
    <location>
        <begin position="213"/>
        <end position="214"/>
    </location>
    <ligand>
        <name>substrate</name>
    </ligand>
</feature>
<dbReference type="HAMAP" id="MF_00197">
    <property type="entry name" value="DAP_epimerase"/>
    <property type="match status" value="1"/>
</dbReference>
<dbReference type="NCBIfam" id="TIGR00652">
    <property type="entry name" value="DapF"/>
    <property type="match status" value="1"/>
</dbReference>
<feature type="binding site" evidence="8">
    <location>
        <position position="70"/>
    </location>
    <ligand>
        <name>substrate</name>
    </ligand>
</feature>
<evidence type="ECO:0000256" key="4">
    <source>
        <dbReference type="ARBA" id="ARBA00022605"/>
    </source>
</evidence>
<comment type="subcellular location">
    <subcellularLocation>
        <location evidence="8">Cytoplasm</location>
    </subcellularLocation>
</comment>
<evidence type="ECO:0000256" key="3">
    <source>
        <dbReference type="ARBA" id="ARBA00013080"/>
    </source>
</evidence>
<dbReference type="InterPro" id="IPR001653">
    <property type="entry name" value="DAP_epimerase_DapF"/>
</dbReference>
<comment type="caution">
    <text evidence="10">The sequence shown here is derived from an EMBL/GenBank/DDBJ whole genome shotgun (WGS) entry which is preliminary data.</text>
</comment>
<evidence type="ECO:0000256" key="5">
    <source>
        <dbReference type="ARBA" id="ARBA00023154"/>
    </source>
</evidence>
<reference evidence="10 11" key="1">
    <citation type="submission" date="2015-11" db="EMBL/GenBank/DDBJ databases">
        <authorList>
            <person name="Lin W."/>
        </authorList>
    </citation>
    <scope>NUCLEOTIDE SEQUENCE [LARGE SCALE GENOMIC DNA]</scope>
    <source>
        <strain evidence="10 11">HCH-1</strain>
    </source>
</reference>
<evidence type="ECO:0000256" key="2">
    <source>
        <dbReference type="ARBA" id="ARBA00010219"/>
    </source>
</evidence>
<feature type="binding site" evidence="8">
    <location>
        <position position="195"/>
    </location>
    <ligand>
        <name>substrate</name>
    </ligand>
</feature>
<evidence type="ECO:0000313" key="11">
    <source>
        <dbReference type="Proteomes" id="UP000060487"/>
    </source>
</evidence>
<keyword evidence="4 8" id="KW-0028">Amino-acid biosynthesis</keyword>
<evidence type="ECO:0000256" key="9">
    <source>
        <dbReference type="PROSITE-ProRule" id="PRU10125"/>
    </source>
</evidence>
<comment type="subunit">
    <text evidence="8">Homodimer.</text>
</comment>
<proteinExistence type="inferred from homology"/>
<dbReference type="GO" id="GO:0008837">
    <property type="term" value="F:diaminopimelate epimerase activity"/>
    <property type="evidence" value="ECO:0007669"/>
    <property type="project" value="UniProtKB-EC"/>
</dbReference>
<comment type="similarity">
    <text evidence="2 8">Belongs to the diaminopimelate epimerase family.</text>
</comment>
<comment type="catalytic activity">
    <reaction evidence="7 8">
        <text>(2S,6S)-2,6-diaminopimelate = meso-2,6-diaminopimelate</text>
        <dbReference type="Rhea" id="RHEA:15393"/>
        <dbReference type="ChEBI" id="CHEBI:57609"/>
        <dbReference type="ChEBI" id="CHEBI:57791"/>
        <dbReference type="EC" id="5.1.1.7"/>
    </reaction>
</comment>
<gene>
    <name evidence="8" type="primary">dapF</name>
    <name evidence="10" type="ORF">ASN18_0175</name>
</gene>
<feature type="active site" description="Proton acceptor" evidence="8">
    <location>
        <position position="222"/>
    </location>
</feature>
<keyword evidence="6 8" id="KW-0413">Isomerase</keyword>
<evidence type="ECO:0000256" key="6">
    <source>
        <dbReference type="ARBA" id="ARBA00023235"/>
    </source>
</evidence>
<dbReference type="SUPFAM" id="SSF54506">
    <property type="entry name" value="Diaminopimelate epimerase-like"/>
    <property type="match status" value="1"/>
</dbReference>
<feature type="binding site" evidence="8">
    <location>
        <position position="13"/>
    </location>
    <ligand>
        <name>substrate</name>
    </ligand>
</feature>
<feature type="binding site" evidence="8">
    <location>
        <begin position="223"/>
        <end position="224"/>
    </location>
    <ligand>
        <name>substrate</name>
    </ligand>
</feature>
<accession>A0ABR5SLI0</accession>
<dbReference type="Proteomes" id="UP000060487">
    <property type="component" value="Unassembled WGS sequence"/>
</dbReference>
<keyword evidence="8" id="KW-0963">Cytoplasm</keyword>
<evidence type="ECO:0000256" key="7">
    <source>
        <dbReference type="ARBA" id="ARBA00051712"/>
    </source>
</evidence>
<dbReference type="Gene3D" id="3.10.310.10">
    <property type="entry name" value="Diaminopimelate Epimerase, Chain A, domain 1"/>
    <property type="match status" value="2"/>
</dbReference>
<dbReference type="EMBL" id="LNQR01000004">
    <property type="protein sequence ID" value="KWT94636.1"/>
    <property type="molecule type" value="Genomic_DNA"/>
</dbReference>
<dbReference type="PANTHER" id="PTHR31689">
    <property type="entry name" value="DIAMINOPIMELATE EPIMERASE, CHLOROPLASTIC"/>
    <property type="match status" value="1"/>
</dbReference>
<evidence type="ECO:0000256" key="8">
    <source>
        <dbReference type="HAMAP-Rule" id="MF_00197"/>
    </source>
</evidence>
<feature type="binding site" evidence="8">
    <location>
        <position position="52"/>
    </location>
    <ligand>
        <name>substrate</name>
    </ligand>
</feature>
<evidence type="ECO:0000256" key="1">
    <source>
        <dbReference type="ARBA" id="ARBA00005196"/>
    </source>
</evidence>
<name>A0ABR5SLI0_9BACT</name>
<feature type="active site" evidence="9">
    <location>
        <position position="79"/>
    </location>
</feature>
<dbReference type="Pfam" id="PF01678">
    <property type="entry name" value="DAP_epimerase"/>
    <property type="match status" value="2"/>
</dbReference>
<dbReference type="PROSITE" id="PS01326">
    <property type="entry name" value="DAP_EPIMERASE"/>
    <property type="match status" value="1"/>
</dbReference>
<protein>
    <recommendedName>
        <fullName evidence="3 8">Diaminopimelate epimerase</fullName>
        <shortName evidence="8">DAP epimerase</shortName>
        <ecNumber evidence="3 8">5.1.1.7</ecNumber>
    </recommendedName>
    <alternativeName>
        <fullName evidence="8">PLP-independent amino acid racemase</fullName>
    </alternativeName>
</protein>
<dbReference type="RefSeq" id="WP_236861408.1">
    <property type="nucleotide sequence ID" value="NZ_LNQR01000004.1"/>
</dbReference>
<feature type="site" description="Could be important to modulate the pK values of the two catalytic cysteine residues" evidence="8">
    <location>
        <position position="213"/>
    </location>
</feature>
<feature type="binding site" evidence="8">
    <location>
        <position position="162"/>
    </location>
    <ligand>
        <name>substrate</name>
    </ligand>
</feature>
<feature type="binding site" evidence="8">
    <location>
        <begin position="80"/>
        <end position="81"/>
    </location>
    <ligand>
        <name>substrate</name>
    </ligand>
</feature>
<comment type="function">
    <text evidence="8">Catalyzes the stereoinversion of LL-2,6-diaminopimelate (L,L-DAP) to meso-diaminopimelate (meso-DAP), a precursor of L-lysine and an essential component of the bacterial peptidoglycan.</text>
</comment>
<feature type="active site" description="Proton donor" evidence="8">
    <location>
        <position position="79"/>
    </location>
</feature>
<evidence type="ECO:0000313" key="10">
    <source>
        <dbReference type="EMBL" id="KWT94636.1"/>
    </source>
</evidence>
<comment type="pathway">
    <text evidence="1 8">Amino-acid biosynthesis; L-lysine biosynthesis via DAP pathway; DL-2,6-diaminopimelate from LL-2,6-diaminopimelate: step 1/1.</text>
</comment>
<organism evidence="10 11">
    <name type="scientific">Candidatus Magnetominusculus xianensis</name>
    <dbReference type="NCBI Taxonomy" id="1748249"/>
    <lineage>
        <taxon>Bacteria</taxon>
        <taxon>Pseudomonadati</taxon>
        <taxon>Nitrospirota</taxon>
        <taxon>Nitrospiria</taxon>
        <taxon>Nitrospirales</taxon>
        <taxon>Nitrospiraceae</taxon>
        <taxon>Candidatus Magnetominusculus</taxon>
    </lineage>
</organism>
<dbReference type="InterPro" id="IPR018510">
    <property type="entry name" value="DAP_epimerase_AS"/>
</dbReference>
<dbReference type="EC" id="5.1.1.7" evidence="3 8"/>
<keyword evidence="11" id="KW-1185">Reference proteome</keyword>